<dbReference type="GO" id="GO:0008987">
    <property type="term" value="F:quinolinate synthetase A activity"/>
    <property type="evidence" value="ECO:0007669"/>
    <property type="project" value="UniProtKB-UniRule"/>
</dbReference>
<keyword evidence="4 9" id="KW-0662">Pyridine nucleotide biosynthesis</keyword>
<dbReference type="Gene3D" id="3.40.50.10800">
    <property type="entry name" value="NadA-like"/>
    <property type="match status" value="3"/>
</dbReference>
<evidence type="ECO:0000313" key="11">
    <source>
        <dbReference type="Proteomes" id="UP000605144"/>
    </source>
</evidence>
<comment type="subcellular location">
    <subcellularLocation>
        <location evidence="9">Cytoplasm</location>
    </subcellularLocation>
</comment>
<comment type="function">
    <text evidence="9">Catalyzes the condensation of iminoaspartate with dihydroxyacetone phosphate to form quinolinate.</text>
</comment>
<evidence type="ECO:0000256" key="1">
    <source>
        <dbReference type="ARBA" id="ARBA00005065"/>
    </source>
</evidence>
<organism evidence="10 11">
    <name type="scientific">Methanothermococcus okinawensis</name>
    <dbReference type="NCBI Taxonomy" id="155863"/>
    <lineage>
        <taxon>Archaea</taxon>
        <taxon>Methanobacteriati</taxon>
        <taxon>Methanobacteriota</taxon>
        <taxon>Methanomada group</taxon>
        <taxon>Methanococci</taxon>
        <taxon>Methanococcales</taxon>
        <taxon>Methanococcaceae</taxon>
        <taxon>Methanothermococcus</taxon>
    </lineage>
</organism>
<dbReference type="AlphaFoldDB" id="A0A832YW07"/>
<evidence type="ECO:0000256" key="4">
    <source>
        <dbReference type="ARBA" id="ARBA00022642"/>
    </source>
</evidence>
<keyword evidence="9" id="KW-0963">Cytoplasm</keyword>
<feature type="binding site" evidence="9">
    <location>
        <begin position="110"/>
        <end position="112"/>
    </location>
    <ligand>
        <name>iminosuccinate</name>
        <dbReference type="ChEBI" id="CHEBI:77875"/>
    </ligand>
</feature>
<dbReference type="GO" id="GO:0005737">
    <property type="term" value="C:cytoplasm"/>
    <property type="evidence" value="ECO:0007669"/>
    <property type="project" value="UniProtKB-SubCell"/>
</dbReference>
<evidence type="ECO:0000256" key="2">
    <source>
        <dbReference type="ARBA" id="ARBA00012669"/>
    </source>
</evidence>
<comment type="similarity">
    <text evidence="9">Belongs to the quinolinate synthase family. Type 2 subfamily.</text>
</comment>
<dbReference type="NCBIfam" id="NF006878">
    <property type="entry name" value="PRK09375.1-2"/>
    <property type="match status" value="1"/>
</dbReference>
<evidence type="ECO:0000313" key="10">
    <source>
        <dbReference type="EMBL" id="HIP16825.1"/>
    </source>
</evidence>
<dbReference type="InterPro" id="IPR036094">
    <property type="entry name" value="NadA_sf"/>
</dbReference>
<feature type="binding site" evidence="9">
    <location>
        <position position="84"/>
    </location>
    <ligand>
        <name>[4Fe-4S] cluster</name>
        <dbReference type="ChEBI" id="CHEBI:49883"/>
    </ligand>
</feature>
<name>A0A832YW07_9EURY</name>
<keyword evidence="7 9" id="KW-0408">Iron</keyword>
<feature type="binding site" evidence="9">
    <location>
        <position position="263"/>
    </location>
    <ligand>
        <name>[4Fe-4S] cluster</name>
        <dbReference type="ChEBI" id="CHEBI:49883"/>
    </ligand>
</feature>
<dbReference type="SUPFAM" id="SSF142754">
    <property type="entry name" value="NadA-like"/>
    <property type="match status" value="1"/>
</dbReference>
<dbReference type="UniPathway" id="UPA00253">
    <property type="reaction ID" value="UER00327"/>
</dbReference>
<comment type="cofactor">
    <cofactor evidence="9">
        <name>[4Fe-4S] cluster</name>
        <dbReference type="ChEBI" id="CHEBI:49883"/>
    </cofactor>
    <text evidence="9">Binds 1 [4Fe-4S] cluster per subunit.</text>
</comment>
<sequence length="307" mass="35009">MYIVERINKLKREKNAIILAHNYQSEEIQRVADFIGDSLELCITAKDTDADIIIFCGVDFMAETAKILNKEKKVLIPEIKNTECPMAHQLPPEIILNSKRKYKNSKVIIYVNTLSSAKALADATCTSANASEVVNSFKEKEILFGPDRNLGYYVEKRSNKKIIPIPEDGHCYVHKKFTVEDIINAKRKCPNAEVLVHPECDPEVQDMADHVFSTGGMVKHVLNSPKDEFIIGTEVDMITRLRIDLEKIGKSKKLIPLREDAICEPMKEITLEKLEKCLLEEKYEIKLDEKVIDKARRAIDYMISLSI</sequence>
<evidence type="ECO:0000256" key="5">
    <source>
        <dbReference type="ARBA" id="ARBA00022679"/>
    </source>
</evidence>
<evidence type="ECO:0000256" key="6">
    <source>
        <dbReference type="ARBA" id="ARBA00022723"/>
    </source>
</evidence>
<dbReference type="GO" id="GO:0034628">
    <property type="term" value="P:'de novo' NAD+ biosynthetic process from L-aspartate"/>
    <property type="evidence" value="ECO:0007669"/>
    <property type="project" value="TreeGrafter"/>
</dbReference>
<dbReference type="HAMAP" id="MF_00568">
    <property type="entry name" value="NadA_type2"/>
    <property type="match status" value="1"/>
</dbReference>
<keyword evidence="5 9" id="KW-0808">Transferase</keyword>
<dbReference type="GO" id="GO:0046872">
    <property type="term" value="F:metal ion binding"/>
    <property type="evidence" value="ECO:0007669"/>
    <property type="project" value="UniProtKB-KW"/>
</dbReference>
<keyword evidence="6 9" id="KW-0479">Metal-binding</keyword>
<dbReference type="Proteomes" id="UP000605144">
    <property type="component" value="Unassembled WGS sequence"/>
</dbReference>
<feature type="binding site" evidence="9">
    <location>
        <position position="21"/>
    </location>
    <ligand>
        <name>iminosuccinate</name>
        <dbReference type="ChEBI" id="CHEBI:77875"/>
    </ligand>
</feature>
<feature type="binding site" evidence="9">
    <location>
        <position position="214"/>
    </location>
    <ligand>
        <name>iminosuccinate</name>
        <dbReference type="ChEBI" id="CHEBI:77875"/>
    </ligand>
</feature>
<gene>
    <name evidence="9 10" type="primary">nadA</name>
    <name evidence="10" type="ORF">EYG76_00780</name>
</gene>
<dbReference type="InterPro" id="IPR023066">
    <property type="entry name" value="Quinolinate_synth_type2"/>
</dbReference>
<dbReference type="GO" id="GO:0051539">
    <property type="term" value="F:4 iron, 4 sulfur cluster binding"/>
    <property type="evidence" value="ECO:0007669"/>
    <property type="project" value="UniProtKB-KW"/>
</dbReference>
<feature type="binding site" evidence="9">
    <location>
        <position position="127"/>
    </location>
    <ligand>
        <name>iminosuccinate</name>
        <dbReference type="ChEBI" id="CHEBI:77875"/>
    </ligand>
</feature>
<feature type="binding site" evidence="9">
    <location>
        <begin position="197"/>
        <end position="199"/>
    </location>
    <ligand>
        <name>iminosuccinate</name>
        <dbReference type="ChEBI" id="CHEBI:77875"/>
    </ligand>
</feature>
<dbReference type="PANTHER" id="PTHR30573">
    <property type="entry name" value="QUINOLINATE SYNTHETASE A"/>
    <property type="match status" value="1"/>
</dbReference>
<comment type="caution">
    <text evidence="10">The sequence shown here is derived from an EMBL/GenBank/DDBJ whole genome shotgun (WGS) entry which is preliminary data.</text>
</comment>
<comment type="pathway">
    <text evidence="1 9">Cofactor biosynthesis; NAD(+) biosynthesis; quinolinate from iminoaspartate: step 1/1.</text>
</comment>
<dbReference type="PANTHER" id="PTHR30573:SF0">
    <property type="entry name" value="QUINOLINATE SYNTHASE, CHLOROPLASTIC"/>
    <property type="match status" value="1"/>
</dbReference>
<accession>A0A832YW07</accession>
<feature type="binding site" evidence="9">
    <location>
        <position position="171"/>
    </location>
    <ligand>
        <name>[4Fe-4S] cluster</name>
        <dbReference type="ChEBI" id="CHEBI:49883"/>
    </ligand>
</feature>
<comment type="catalytic activity">
    <reaction evidence="9">
        <text>iminosuccinate + dihydroxyacetone phosphate = quinolinate + phosphate + 2 H2O + H(+)</text>
        <dbReference type="Rhea" id="RHEA:25888"/>
        <dbReference type="ChEBI" id="CHEBI:15377"/>
        <dbReference type="ChEBI" id="CHEBI:15378"/>
        <dbReference type="ChEBI" id="CHEBI:29959"/>
        <dbReference type="ChEBI" id="CHEBI:43474"/>
        <dbReference type="ChEBI" id="CHEBI:57642"/>
        <dbReference type="ChEBI" id="CHEBI:77875"/>
        <dbReference type="EC" id="2.5.1.72"/>
    </reaction>
</comment>
<protein>
    <recommendedName>
        <fullName evidence="2 9">Quinolinate synthase</fullName>
        <ecNumber evidence="2 9">2.5.1.72</ecNumber>
    </recommendedName>
</protein>
<dbReference type="Pfam" id="PF02445">
    <property type="entry name" value="NadA"/>
    <property type="match status" value="1"/>
</dbReference>
<evidence type="ECO:0000256" key="8">
    <source>
        <dbReference type="ARBA" id="ARBA00023014"/>
    </source>
</evidence>
<dbReference type="InterPro" id="IPR003473">
    <property type="entry name" value="NadA"/>
</dbReference>
<dbReference type="EMBL" id="DQSV01000013">
    <property type="protein sequence ID" value="HIP16825.1"/>
    <property type="molecule type" value="Genomic_DNA"/>
</dbReference>
<evidence type="ECO:0000256" key="3">
    <source>
        <dbReference type="ARBA" id="ARBA00022485"/>
    </source>
</evidence>
<feature type="binding site" evidence="9">
    <location>
        <position position="38"/>
    </location>
    <ligand>
        <name>iminosuccinate</name>
        <dbReference type="ChEBI" id="CHEBI:77875"/>
    </ligand>
</feature>
<keyword evidence="8 9" id="KW-0411">Iron-sulfur</keyword>
<proteinExistence type="inferred from homology"/>
<reference evidence="10" key="1">
    <citation type="journal article" date="2020" name="ISME J.">
        <title>Gammaproteobacteria mediating utilization of methyl-, sulfur- and petroleum organic compounds in deep ocean hydrothermal plumes.</title>
        <authorList>
            <person name="Zhou Z."/>
            <person name="Liu Y."/>
            <person name="Pan J."/>
            <person name="Cron B.R."/>
            <person name="Toner B.M."/>
            <person name="Anantharaman K."/>
            <person name="Breier J.A."/>
            <person name="Dick G.J."/>
            <person name="Li M."/>
        </authorList>
    </citation>
    <scope>NUCLEOTIDE SEQUENCE</scope>
    <source>
        <strain evidence="10">SZUA-1385</strain>
    </source>
</reference>
<keyword evidence="3 9" id="KW-0004">4Fe-4S</keyword>
<dbReference type="NCBIfam" id="TIGR00550">
    <property type="entry name" value="nadA"/>
    <property type="match status" value="1"/>
</dbReference>
<dbReference type="EC" id="2.5.1.72" evidence="2 9"/>
<evidence type="ECO:0000256" key="7">
    <source>
        <dbReference type="ARBA" id="ARBA00023004"/>
    </source>
</evidence>
<evidence type="ECO:0000256" key="9">
    <source>
        <dbReference type="HAMAP-Rule" id="MF_00568"/>
    </source>
</evidence>